<dbReference type="EMBL" id="WKKY01000002">
    <property type="protein sequence ID" value="MSE19754.1"/>
    <property type="molecule type" value="Genomic_DNA"/>
</dbReference>
<comment type="caution">
    <text evidence="1">The sequence shown here is derived from an EMBL/GenBank/DDBJ whole genome shotgun (WGS) entry which is preliminary data.</text>
</comment>
<evidence type="ECO:0000313" key="1">
    <source>
        <dbReference type="EMBL" id="MSE19754.1"/>
    </source>
</evidence>
<dbReference type="RefSeq" id="WP_271704071.1">
    <property type="nucleotide sequence ID" value="NZ_JAQKGT010000020.1"/>
</dbReference>
<protein>
    <submittedName>
        <fullName evidence="1">Uncharacterized protein</fullName>
    </submittedName>
</protein>
<name>A0A844EK28_9LACO</name>
<dbReference type="AlphaFoldDB" id="A0A844EK28"/>
<reference evidence="1 2" key="1">
    <citation type="submission" date="2019-11" db="EMBL/GenBank/DDBJ databases">
        <title>Draft Genome Sequence of Plant Growth-Promoting Rhizosphere-Associated Bacteria.</title>
        <authorList>
            <person name="Vasilyev I.Y."/>
            <person name="Radchenko V."/>
            <person name="Ilnitskaya E.V."/>
        </authorList>
    </citation>
    <scope>NUCLEOTIDE SEQUENCE [LARGE SCALE GENOMIC DNA]</scope>
    <source>
        <strain evidence="1 2">VRA_07sq_f</strain>
    </source>
</reference>
<gene>
    <name evidence="1" type="ORF">GKC44_00450</name>
</gene>
<proteinExistence type="predicted"/>
<dbReference type="Proteomes" id="UP000491237">
    <property type="component" value="Unassembled WGS sequence"/>
</dbReference>
<accession>A0A844EK28</accession>
<organism evidence="1 2">
    <name type="scientific">Lentilactobacillus parabuchneri</name>
    <dbReference type="NCBI Taxonomy" id="152331"/>
    <lineage>
        <taxon>Bacteria</taxon>
        <taxon>Bacillati</taxon>
        <taxon>Bacillota</taxon>
        <taxon>Bacilli</taxon>
        <taxon>Lactobacillales</taxon>
        <taxon>Lactobacillaceae</taxon>
        <taxon>Lentilactobacillus</taxon>
    </lineage>
</organism>
<sequence length="84" mass="9969">MKTLEVVNHWYNDSGDAEIVLLKSLDKTRELKNDLFWYSGEERPMWSRGTQLTDSEMLATHCYKQRTFESIEQDIPDDCYMSLD</sequence>
<evidence type="ECO:0000313" key="2">
    <source>
        <dbReference type="Proteomes" id="UP000491237"/>
    </source>
</evidence>